<dbReference type="InterPro" id="IPR049449">
    <property type="entry name" value="TesB_ACOT8-like_N"/>
</dbReference>
<organism evidence="2 3">
    <name type="scientific">Piscinibacter sakaiensis</name>
    <name type="common">Ideonella sakaiensis</name>
    <dbReference type="NCBI Taxonomy" id="1547922"/>
    <lineage>
        <taxon>Bacteria</taxon>
        <taxon>Pseudomonadati</taxon>
        <taxon>Pseudomonadota</taxon>
        <taxon>Betaproteobacteria</taxon>
        <taxon>Burkholderiales</taxon>
        <taxon>Sphaerotilaceae</taxon>
        <taxon>Piscinibacter</taxon>
    </lineage>
</organism>
<dbReference type="Gene3D" id="3.10.129.10">
    <property type="entry name" value="Hotdog Thioesterase"/>
    <property type="match status" value="2"/>
</dbReference>
<evidence type="ECO:0000259" key="1">
    <source>
        <dbReference type="Pfam" id="PF13622"/>
    </source>
</evidence>
<dbReference type="EMBL" id="BBYR01000043">
    <property type="protein sequence ID" value="GAP37144.1"/>
    <property type="molecule type" value="Genomic_DNA"/>
</dbReference>
<dbReference type="Pfam" id="PF13622">
    <property type="entry name" value="4HBT_3"/>
    <property type="match status" value="1"/>
</dbReference>
<evidence type="ECO:0000313" key="2">
    <source>
        <dbReference type="EMBL" id="GAP37144.1"/>
    </source>
</evidence>
<sequence>MLTRDVVGLDGRGGLGGTASGILTPLMRALGAASLGRDGTRVLARLDCRPPACTVDGSAVDLRAVAALLDHVGGAAVYAAIPGLQGTATLELRLDIVGAPVPGQAVFARAECTSLEAGSALVLGTAWCGDATAATMPVARLTGRFVVGVGPGQVPGAEDRHRREARAAAHVPVIAPAADCFDALLGGTVDGTAFLLPGAPWLVGSIALPALHGGTVAAGLMQAARQAAAVAPGLALKSLGVQYLRASHVEETRFGASVVKRGQRAAYIDAEATQRQGERRVARMQCLYA</sequence>
<accession>A0A0K8P3J6</accession>
<name>A0A0K8P3J6_PISS1</name>
<reference evidence="3" key="1">
    <citation type="submission" date="2015-07" db="EMBL/GenBank/DDBJ databases">
        <title>Discovery of a poly(ethylene terephthalate assimilation.</title>
        <authorList>
            <person name="Yoshida S."/>
            <person name="Hiraga K."/>
            <person name="Takehana T."/>
            <person name="Taniguchi I."/>
            <person name="Yamaji H."/>
            <person name="Maeda Y."/>
            <person name="Toyohara K."/>
            <person name="Miyamoto K."/>
            <person name="Kimura Y."/>
            <person name="Oda K."/>
        </authorList>
    </citation>
    <scope>NUCLEOTIDE SEQUENCE [LARGE SCALE GENOMIC DNA]</scope>
    <source>
        <strain evidence="3">NBRC 110686 / TISTR 2288 / 201-F6</strain>
    </source>
</reference>
<dbReference type="SUPFAM" id="SSF54637">
    <property type="entry name" value="Thioesterase/thiol ester dehydrase-isomerase"/>
    <property type="match status" value="2"/>
</dbReference>
<protein>
    <recommendedName>
        <fullName evidence="1">Acyl-CoA thioesterase-like N-terminal HotDog domain-containing protein</fullName>
    </recommendedName>
</protein>
<dbReference type="STRING" id="1547922.ISF6_2999"/>
<dbReference type="RefSeq" id="WP_054021097.1">
    <property type="nucleotide sequence ID" value="NZ_BBYR01000043.1"/>
</dbReference>
<dbReference type="InterPro" id="IPR029069">
    <property type="entry name" value="HotDog_dom_sf"/>
</dbReference>
<reference evidence="2 3" key="2">
    <citation type="journal article" date="2016" name="Science">
        <title>A bacterium that degrades and assimilates poly(ethylene terephthalate).</title>
        <authorList>
            <person name="Yoshida S."/>
            <person name="Hiraga K."/>
            <person name="Takehana T."/>
            <person name="Taniguchi I."/>
            <person name="Yamaji H."/>
            <person name="Maeda Y."/>
            <person name="Toyohara K."/>
            <person name="Miyamoto K."/>
            <person name="Kimura Y."/>
            <person name="Oda K."/>
        </authorList>
    </citation>
    <scope>NUCLEOTIDE SEQUENCE [LARGE SCALE GENOMIC DNA]</scope>
    <source>
        <strain evidence="3">NBRC 110686 / TISTR 2288 / 201-F6</strain>
    </source>
</reference>
<comment type="caution">
    <text evidence="2">The sequence shown here is derived from an EMBL/GenBank/DDBJ whole genome shotgun (WGS) entry which is preliminary data.</text>
</comment>
<proteinExistence type="predicted"/>
<gene>
    <name evidence="2" type="ORF">ISF6_2999</name>
</gene>
<evidence type="ECO:0000313" key="3">
    <source>
        <dbReference type="Proteomes" id="UP000037660"/>
    </source>
</evidence>
<dbReference type="AlphaFoldDB" id="A0A0K8P3J6"/>
<feature type="domain" description="Acyl-CoA thioesterase-like N-terminal HotDog" evidence="1">
    <location>
        <begin position="210"/>
        <end position="287"/>
    </location>
</feature>
<dbReference type="Proteomes" id="UP000037660">
    <property type="component" value="Unassembled WGS sequence"/>
</dbReference>
<keyword evidence="3" id="KW-1185">Reference proteome</keyword>